<dbReference type="AlphaFoldDB" id="A0A368LIV9"/>
<evidence type="ECO:0000313" key="1">
    <source>
        <dbReference type="EMBL" id="RCS70303.1"/>
    </source>
</evidence>
<accession>A0A368LIV9</accession>
<protein>
    <submittedName>
        <fullName evidence="1">Flavodoxin</fullName>
    </submittedName>
</protein>
<dbReference type="RefSeq" id="WP_086958660.1">
    <property type="nucleotide sequence ID" value="NZ_AP018681.1"/>
</dbReference>
<evidence type="ECO:0000313" key="2">
    <source>
        <dbReference type="Proteomes" id="UP000252479"/>
    </source>
</evidence>
<reference evidence="1 2" key="1">
    <citation type="journal article" date="2017" name="Elife">
        <title>Extensive horizontal gene transfer in cheese-associated bacteria.</title>
        <authorList>
            <person name="Bonham K.S."/>
            <person name="Wolfe B.E."/>
            <person name="Dutton R.J."/>
        </authorList>
    </citation>
    <scope>NUCLEOTIDE SEQUENCE [LARGE SCALE GENOMIC DNA]</scope>
    <source>
        <strain evidence="1 2">JB196</strain>
    </source>
</reference>
<comment type="caution">
    <text evidence="1">The sequence shown here is derived from an EMBL/GenBank/DDBJ whole genome shotgun (WGS) entry which is preliminary data.</text>
</comment>
<gene>
    <name evidence="1" type="ORF">CIK83_12720</name>
</gene>
<dbReference type="Proteomes" id="UP000252479">
    <property type="component" value="Unassembled WGS sequence"/>
</dbReference>
<name>A0A368LIV9_9VIBR</name>
<dbReference type="GeneID" id="303189783"/>
<dbReference type="EMBL" id="QPGL01000002">
    <property type="protein sequence ID" value="RCS70303.1"/>
    <property type="molecule type" value="Genomic_DNA"/>
</dbReference>
<keyword evidence="2" id="KW-1185">Reference proteome</keyword>
<proteinExistence type="predicted"/>
<dbReference type="OrthoDB" id="5906376at2"/>
<sequence length="175" mass="19941">MQTQIVNYLNDKNNWLAEQVNVAFPTPQSIEGRDLYLQAEKSKEYKLTQQFQLLSSTWIDDVVLVDFHRLTIIFSVLQATQWANESEKEKLVIEFLTQIILSDEYQLYVGFMGATPAAALIGKLDIENQVMLLSDVVIAPEYKEKNQVNDFISDVLRYLAVNGKNISSVIHPTLG</sequence>
<organism evidence="1 2">
    <name type="scientific">Vibrio casei</name>
    <dbReference type="NCBI Taxonomy" id="673372"/>
    <lineage>
        <taxon>Bacteria</taxon>
        <taxon>Pseudomonadati</taxon>
        <taxon>Pseudomonadota</taxon>
        <taxon>Gammaproteobacteria</taxon>
        <taxon>Vibrionales</taxon>
        <taxon>Vibrionaceae</taxon>
        <taxon>Vibrio</taxon>
    </lineage>
</organism>